<dbReference type="AlphaFoldDB" id="A0A7S0WQ48"/>
<dbReference type="EMBL" id="HBFB01013722">
    <property type="protein sequence ID" value="CAD8676955.1"/>
    <property type="molecule type" value="Transcribed_RNA"/>
</dbReference>
<reference evidence="1" key="1">
    <citation type="submission" date="2021-01" db="EMBL/GenBank/DDBJ databases">
        <authorList>
            <person name="Corre E."/>
            <person name="Pelletier E."/>
            <person name="Niang G."/>
            <person name="Scheremetjew M."/>
            <person name="Finn R."/>
            <person name="Kale V."/>
            <person name="Holt S."/>
            <person name="Cochrane G."/>
            <person name="Meng A."/>
            <person name="Brown T."/>
            <person name="Cohen L."/>
        </authorList>
    </citation>
    <scope>NUCLEOTIDE SEQUENCE</scope>
    <source>
        <strain evidence="1">SAG 11-49</strain>
    </source>
</reference>
<accession>A0A7S0WQ48</accession>
<name>A0A7S0WQ48_9CHLO</name>
<protein>
    <submittedName>
        <fullName evidence="1">Uncharacterized protein</fullName>
    </submittedName>
</protein>
<gene>
    <name evidence="1" type="ORF">CLEI1391_LOCUS7721</name>
</gene>
<evidence type="ECO:0000313" key="1">
    <source>
        <dbReference type="EMBL" id="CAD8676955.1"/>
    </source>
</evidence>
<organism evidence="1">
    <name type="scientific">Chlamydomonas leiostraca</name>
    <dbReference type="NCBI Taxonomy" id="1034604"/>
    <lineage>
        <taxon>Eukaryota</taxon>
        <taxon>Viridiplantae</taxon>
        <taxon>Chlorophyta</taxon>
        <taxon>core chlorophytes</taxon>
        <taxon>Chlorophyceae</taxon>
        <taxon>CS clade</taxon>
        <taxon>Chlamydomonadales</taxon>
        <taxon>Chlamydomonadaceae</taxon>
        <taxon>Chlamydomonas</taxon>
    </lineage>
</organism>
<sequence>MELTQQEAVEAWSASCARGRSSQHKALSLPLAPAAGRLISAALFLEALHGQLSHGSREQHRHEYAGAEQAPHTGYSDALAAQQPCSCDACCSSPLETTQLLSHRTTGHSYGGCSLAANQQGSGSTPASSSTDMVGQLAQPQQLPDPVPPAGALWEGVDKARAWVEQNCGECGSCGSCSPRQPGSSAERVSPCMRALRWLARRKRGGVTGS</sequence>
<proteinExistence type="predicted"/>